<dbReference type="GO" id="GO:0070860">
    <property type="term" value="C:RNA polymerase I core factor complex"/>
    <property type="evidence" value="ECO:0007669"/>
    <property type="project" value="InterPro"/>
</dbReference>
<sequence length="564" mass="65209">MDYVTRGVCGQEGCRERRYYLDNGLWFCRRGHLQEGRQVEEDPDDFGTQGKTHRVKKEKEGKSRKTYRGQPAYTLYLQAYQLILWKQCHALVQNHGFPEQFEGVVRDLWALRLQKFKLRINDTTDDEDDGDHAPELFSSQPSQTEESDDEHFKSRSSVLKWPHLLDAVALCYLAAILMRLPVCVNDFHRLIIRQEIPYIRSMRSLPAEMKNKLPPEFVARLDVNRLPKIENLHRGFLNIALYYQQRFGIILPPLNSTLVLYRHIKRLAIPIDVYEATGKLQELLAFTYEFPKRLRKDERKISFHLPEVQLMVVLVIATKLLFPFDGITRYPTTTKEPSTQAMNWEAWMGAQRHFADQIHRNGKIGTEEAIQLTDKDVLDMKPNQLDEYMDWYEKNWLDTSKDTPAIAKMFPISRAESETAANSDHTPTSGPEDDPMEAALTSLLQTALQEILPTEVIPSRGEEEDLEEGLARPGDWYQRYRWESALPITARTFYELAAQLAGISLQTLIRAVSIAEFRIAKWHENQRRSEYLAQFGVDLGDEAGDAMDVINEQLSELGDEDEAS</sequence>
<feature type="region of interest" description="Disordered" evidence="10">
    <location>
        <begin position="122"/>
        <end position="149"/>
    </location>
</feature>
<dbReference type="Proteomes" id="UP001146351">
    <property type="component" value="Unassembled WGS sequence"/>
</dbReference>
<evidence type="ECO:0000256" key="10">
    <source>
        <dbReference type="SAM" id="MobiDB-lite"/>
    </source>
</evidence>
<dbReference type="InterPro" id="IPR048538">
    <property type="entry name" value="Rrn7_cyclin_C"/>
</dbReference>
<evidence type="ECO:0000256" key="9">
    <source>
        <dbReference type="ARBA" id="ARBA00023242"/>
    </source>
</evidence>
<keyword evidence="6" id="KW-0805">Transcription regulation</keyword>
<keyword evidence="15" id="KW-1185">Reference proteome</keyword>
<reference evidence="14" key="1">
    <citation type="submission" date="2022-11" db="EMBL/GenBank/DDBJ databases">
        <authorList>
            <person name="Petersen C."/>
        </authorList>
    </citation>
    <scope>NUCLEOTIDE SEQUENCE</scope>
    <source>
        <strain evidence="14">IBT 21917</strain>
    </source>
</reference>
<evidence type="ECO:0000256" key="3">
    <source>
        <dbReference type="ARBA" id="ARBA00022723"/>
    </source>
</evidence>
<evidence type="ECO:0000256" key="1">
    <source>
        <dbReference type="ARBA" id="ARBA00004604"/>
    </source>
</evidence>
<feature type="compositionally biased region" description="Polar residues" evidence="10">
    <location>
        <begin position="419"/>
        <end position="429"/>
    </location>
</feature>
<evidence type="ECO:0008006" key="16">
    <source>
        <dbReference type="Google" id="ProtNLM"/>
    </source>
</evidence>
<dbReference type="InterPro" id="IPR033599">
    <property type="entry name" value="TAF1B/Rrn7"/>
</dbReference>
<dbReference type="PANTHER" id="PTHR31576">
    <property type="entry name" value="TATA BOX-BINDING PROTEIN-ASSOCIATED FACTOR RNA POLYMERASE I SUBUNIT B"/>
    <property type="match status" value="1"/>
</dbReference>
<dbReference type="OrthoDB" id="428577at2759"/>
<keyword evidence="7" id="KW-0238">DNA-binding</keyword>
<evidence type="ECO:0000256" key="5">
    <source>
        <dbReference type="ARBA" id="ARBA00022833"/>
    </source>
</evidence>
<keyword evidence="5" id="KW-0862">Zinc</keyword>
<evidence type="ECO:0000256" key="4">
    <source>
        <dbReference type="ARBA" id="ARBA00022771"/>
    </source>
</evidence>
<evidence type="ECO:0000256" key="7">
    <source>
        <dbReference type="ARBA" id="ARBA00023125"/>
    </source>
</evidence>
<feature type="region of interest" description="Disordered" evidence="10">
    <location>
        <begin position="38"/>
        <end position="64"/>
    </location>
</feature>
<dbReference type="GO" id="GO:0001164">
    <property type="term" value="F:RNA polymerase I core promoter sequence-specific DNA binding"/>
    <property type="evidence" value="ECO:0007669"/>
    <property type="project" value="InterPro"/>
</dbReference>
<dbReference type="GO" id="GO:0008270">
    <property type="term" value="F:zinc ion binding"/>
    <property type="evidence" value="ECO:0007669"/>
    <property type="project" value="UniProtKB-KW"/>
</dbReference>
<dbReference type="GO" id="GO:0042790">
    <property type="term" value="P:nucleolar large rRNA transcription by RNA polymerase I"/>
    <property type="evidence" value="ECO:0007669"/>
    <property type="project" value="TreeGrafter"/>
</dbReference>
<protein>
    <recommendedName>
        <fullName evidence="16">RRN7-type domain-containing protein</fullName>
    </recommendedName>
</protein>
<keyword evidence="4" id="KW-0863">Zinc-finger</keyword>
<gene>
    <name evidence="14" type="ORF">N7492_000928</name>
</gene>
<keyword evidence="8" id="KW-0804">Transcription</keyword>
<feature type="domain" description="RRN7-type" evidence="11">
    <location>
        <begin position="5"/>
        <end position="36"/>
    </location>
</feature>
<dbReference type="Pfam" id="PF20644">
    <property type="entry name" value="Rrn7_cyclin_N"/>
    <property type="match status" value="1"/>
</dbReference>
<feature type="domain" description="Rrn7/TAF1B N-terminal cyclin" evidence="12">
    <location>
        <begin position="80"/>
        <end position="206"/>
    </location>
</feature>
<evidence type="ECO:0000259" key="12">
    <source>
        <dbReference type="Pfam" id="PF20644"/>
    </source>
</evidence>
<evidence type="ECO:0000256" key="8">
    <source>
        <dbReference type="ARBA" id="ARBA00023163"/>
    </source>
</evidence>
<keyword evidence="9" id="KW-0539">Nucleus</keyword>
<comment type="similarity">
    <text evidence="2">Belongs to the RRN7/TAF1B family.</text>
</comment>
<comment type="subcellular location">
    <subcellularLocation>
        <location evidence="1">Nucleus</location>
        <location evidence="1">Nucleolus</location>
    </subcellularLocation>
</comment>
<feature type="domain" description="Rrn7/TAF1B C-terminal cyclin" evidence="13">
    <location>
        <begin position="226"/>
        <end position="396"/>
    </location>
</feature>
<accession>A0A9W9ISU5</accession>
<name>A0A9W9ISU5_9EURO</name>
<keyword evidence="3" id="KW-0479">Metal-binding</keyword>
<dbReference type="AlphaFoldDB" id="A0A9W9ISU5"/>
<dbReference type="InterPro" id="IPR021752">
    <property type="entry name" value="TF_Rrn7_Zf"/>
</dbReference>
<comment type="caution">
    <text evidence="14">The sequence shown here is derived from an EMBL/GenBank/DDBJ whole genome shotgun (WGS) entry which is preliminary data.</text>
</comment>
<evidence type="ECO:0000313" key="14">
    <source>
        <dbReference type="EMBL" id="KAJ5183312.1"/>
    </source>
</evidence>
<dbReference type="PANTHER" id="PTHR31576:SF2">
    <property type="entry name" value="TATA BOX-BINDING PROTEIN-ASSOCIATED FACTOR RNA POLYMERASE I SUBUNIT B"/>
    <property type="match status" value="1"/>
</dbReference>
<evidence type="ECO:0000313" key="15">
    <source>
        <dbReference type="Proteomes" id="UP001146351"/>
    </source>
</evidence>
<organism evidence="14 15">
    <name type="scientific">Penicillium capsulatum</name>
    <dbReference type="NCBI Taxonomy" id="69766"/>
    <lineage>
        <taxon>Eukaryota</taxon>
        <taxon>Fungi</taxon>
        <taxon>Dikarya</taxon>
        <taxon>Ascomycota</taxon>
        <taxon>Pezizomycotina</taxon>
        <taxon>Eurotiomycetes</taxon>
        <taxon>Eurotiomycetidae</taxon>
        <taxon>Eurotiales</taxon>
        <taxon>Aspergillaceae</taxon>
        <taxon>Penicillium</taxon>
    </lineage>
</organism>
<feature type="region of interest" description="Disordered" evidence="10">
    <location>
        <begin position="414"/>
        <end position="435"/>
    </location>
</feature>
<dbReference type="EMBL" id="JAPQKO010000001">
    <property type="protein sequence ID" value="KAJ5183312.1"/>
    <property type="molecule type" value="Genomic_DNA"/>
</dbReference>
<dbReference type="InterPro" id="IPR048540">
    <property type="entry name" value="Rrn7_cyclin_N"/>
</dbReference>
<evidence type="ECO:0000259" key="13">
    <source>
        <dbReference type="Pfam" id="PF20645"/>
    </source>
</evidence>
<dbReference type="Pfam" id="PF11781">
    <property type="entry name" value="Zn_ribbon_RRN7"/>
    <property type="match status" value="1"/>
</dbReference>
<evidence type="ECO:0000259" key="11">
    <source>
        <dbReference type="Pfam" id="PF11781"/>
    </source>
</evidence>
<reference evidence="14" key="2">
    <citation type="journal article" date="2023" name="IMA Fungus">
        <title>Comparative genomic study of the Penicillium genus elucidates a diverse pangenome and 15 lateral gene transfer events.</title>
        <authorList>
            <person name="Petersen C."/>
            <person name="Sorensen T."/>
            <person name="Nielsen M.R."/>
            <person name="Sondergaard T.E."/>
            <person name="Sorensen J.L."/>
            <person name="Fitzpatrick D.A."/>
            <person name="Frisvad J.C."/>
            <person name="Nielsen K.L."/>
        </authorList>
    </citation>
    <scope>NUCLEOTIDE SEQUENCE</scope>
    <source>
        <strain evidence="14">IBT 21917</strain>
    </source>
</reference>
<proteinExistence type="inferred from homology"/>
<dbReference type="Pfam" id="PF20645">
    <property type="entry name" value="Rrn7_cyclin_C"/>
    <property type="match status" value="1"/>
</dbReference>
<evidence type="ECO:0000256" key="2">
    <source>
        <dbReference type="ARBA" id="ARBA00006899"/>
    </source>
</evidence>
<evidence type="ECO:0000256" key="6">
    <source>
        <dbReference type="ARBA" id="ARBA00023015"/>
    </source>
</evidence>